<dbReference type="EMBL" id="GBEZ01009314">
    <property type="protein sequence ID" value="JAC76265.1"/>
    <property type="molecule type" value="Transcribed_RNA"/>
</dbReference>
<dbReference type="AlphaFoldDB" id="A0A061S020"/>
<proteinExistence type="predicted"/>
<feature type="region of interest" description="Disordered" evidence="1">
    <location>
        <begin position="79"/>
        <end position="166"/>
    </location>
</feature>
<reference evidence="2" key="1">
    <citation type="submission" date="2014-05" db="EMBL/GenBank/DDBJ databases">
        <title>The transcriptome of the halophilic microalga Tetraselmis sp. GSL018 isolated from the Great Salt Lake, Utah.</title>
        <authorList>
            <person name="Jinkerson R.E."/>
            <person name="D'Adamo S."/>
            <person name="Posewitz M.C."/>
        </authorList>
    </citation>
    <scope>NUCLEOTIDE SEQUENCE</scope>
    <source>
        <strain evidence="2">GSL018</strain>
    </source>
</reference>
<evidence type="ECO:0000313" key="2">
    <source>
        <dbReference type="EMBL" id="JAC76265.1"/>
    </source>
</evidence>
<sequence length="166" mass="17710">PRAPGSCSPPPRPSPLSLFRQSVASLAIPKPPQEALWEAACHPSLKEDARKTRGRRHIQSCFSCPSNLETLPQPRLLRSGSARFLTDPSDPLPDGPGSRPHGCLGQWDPQFDRSRGRRRQAGGTCEGLTEARAGSAASLSGPWGGAAEEAPRVSTGLVSSRSGQRR</sequence>
<name>A0A061S020_9CHLO</name>
<feature type="non-terminal residue" evidence="2">
    <location>
        <position position="1"/>
    </location>
</feature>
<organism evidence="2">
    <name type="scientific">Tetraselmis sp. GSL018</name>
    <dbReference type="NCBI Taxonomy" id="582737"/>
    <lineage>
        <taxon>Eukaryota</taxon>
        <taxon>Viridiplantae</taxon>
        <taxon>Chlorophyta</taxon>
        <taxon>core chlorophytes</taxon>
        <taxon>Chlorodendrophyceae</taxon>
        <taxon>Chlorodendrales</taxon>
        <taxon>Chlorodendraceae</taxon>
        <taxon>Tetraselmis</taxon>
    </lineage>
</organism>
<gene>
    <name evidence="2" type="ORF">TSPGSL018_20646</name>
</gene>
<feature type="compositionally biased region" description="Polar residues" evidence="1">
    <location>
        <begin position="156"/>
        <end position="166"/>
    </location>
</feature>
<accession>A0A061S020</accession>
<feature type="non-terminal residue" evidence="2">
    <location>
        <position position="166"/>
    </location>
</feature>
<evidence type="ECO:0000256" key="1">
    <source>
        <dbReference type="SAM" id="MobiDB-lite"/>
    </source>
</evidence>
<protein>
    <submittedName>
        <fullName evidence="2">Uncharacterized protein</fullName>
    </submittedName>
</protein>